<proteinExistence type="predicted"/>
<reference evidence="2" key="1">
    <citation type="journal article" date="2015" name="Genome Announc.">
        <title>Draft whole-genome sequence of the biocontrol agent Trichoderma harzianum T6776.</title>
        <authorList>
            <person name="Baroncelli R."/>
            <person name="Piaggeschi G."/>
            <person name="Fiorini L."/>
            <person name="Bertolini E."/>
            <person name="Zapparata A."/>
            <person name="Pe M.E."/>
            <person name="Sarrocco S."/>
            <person name="Vannacci G."/>
        </authorList>
    </citation>
    <scope>NUCLEOTIDE SEQUENCE [LARGE SCALE GENOMIC DNA]</scope>
    <source>
        <strain evidence="2">T6776</strain>
    </source>
</reference>
<dbReference type="OMA" id="ERTEYSW"/>
<accession>A0A0F9Z808</accession>
<dbReference type="AlphaFoldDB" id="A0A0F9Z808"/>
<dbReference type="Gene3D" id="3.40.50.300">
    <property type="entry name" value="P-loop containing nucleotide triphosphate hydrolases"/>
    <property type="match status" value="1"/>
</dbReference>
<dbReference type="OrthoDB" id="4898452at2759"/>
<dbReference type="Proteomes" id="UP000034112">
    <property type="component" value="Unassembled WGS sequence"/>
</dbReference>
<organism evidence="1 2">
    <name type="scientific">Trichoderma harzianum</name>
    <name type="common">Hypocrea lixii</name>
    <dbReference type="NCBI Taxonomy" id="5544"/>
    <lineage>
        <taxon>Eukaryota</taxon>
        <taxon>Fungi</taxon>
        <taxon>Dikarya</taxon>
        <taxon>Ascomycota</taxon>
        <taxon>Pezizomycotina</taxon>
        <taxon>Sordariomycetes</taxon>
        <taxon>Hypocreomycetidae</taxon>
        <taxon>Hypocreales</taxon>
        <taxon>Hypocreaceae</taxon>
        <taxon>Trichoderma</taxon>
    </lineage>
</organism>
<dbReference type="EMBL" id="JOKZ01000753">
    <property type="protein sequence ID" value="KKO96731.1"/>
    <property type="molecule type" value="Genomic_DNA"/>
</dbReference>
<dbReference type="SUPFAM" id="SSF52540">
    <property type="entry name" value="P-loop containing nucleoside triphosphate hydrolases"/>
    <property type="match status" value="1"/>
</dbReference>
<sequence length="633" mass="71988">MSESNTSGTRFPPPPHFWKPCVLLVDDGFFGGKSLGLESEITTTLQVHKETHSSSWMGFTIQVPFGPNNEDNGFGMCHERNRTLKSTRPAQEHKMTVEFPMGSDYFIRDVEPSLLAALPENTKTMSRLDVYLKEGTRVIVKGYGKPFANLDHPSHGWMNHDEPVVGNSTLIDIIEQRNFSFVVTTPSNALEKHWSQELPGPFRYPYGEEHSWSLERYDEQLPRNRGPQFVPAFSFDNDNEHLAAMTQSQVQDVMWIHQAAQDIAGIRFRAYFISTNDSARSDEFYVVVLLDEGFMLRFRDTWQHLVKGEFLQLKMFDGPNDETPASWDAMIMDHPRGLPAMAGHQTDKDDFVLRVRRPLQSQPQRRPDFDICVFSDRKAANRSFERTEYSWNSVSLEFNPYLKECKRNVDAVCMFHPQAQPSNLAAVSQDVRFRMALHRALLRGNGFYDVLVRGTDDGPYDVDSLASDFQHAHLGDNWAPRSLPVVNLLDLDYDHLTALLQDILPEDRQRFYNYMAERPLGLGCISAGPGFGKTTVISVATIGMNATLGKIYAVAPSHVAVDTFAERLARISQNVAARCNRDKERGDRSRTRRVLVVRGYKFGDEYDAFVSLLRNPRSGDTAASNRRWKADSN</sequence>
<protein>
    <recommendedName>
        <fullName evidence="3">DNA2/NAM7 helicase helicase domain-containing protein</fullName>
    </recommendedName>
</protein>
<evidence type="ECO:0000313" key="1">
    <source>
        <dbReference type="EMBL" id="KKO96731.1"/>
    </source>
</evidence>
<evidence type="ECO:0000313" key="2">
    <source>
        <dbReference type="Proteomes" id="UP000034112"/>
    </source>
</evidence>
<name>A0A0F9Z808_TRIHA</name>
<gene>
    <name evidence="1" type="ORF">THAR02_11162</name>
</gene>
<dbReference type="InterPro" id="IPR027417">
    <property type="entry name" value="P-loop_NTPase"/>
</dbReference>
<evidence type="ECO:0008006" key="3">
    <source>
        <dbReference type="Google" id="ProtNLM"/>
    </source>
</evidence>
<comment type="caution">
    <text evidence="1">The sequence shown here is derived from an EMBL/GenBank/DDBJ whole genome shotgun (WGS) entry which is preliminary data.</text>
</comment>